<proteinExistence type="predicted"/>
<dbReference type="Proteomes" id="UP000226192">
    <property type="component" value="Unassembled WGS sequence"/>
</dbReference>
<accession>A0A2C5XBT2</accession>
<keyword evidence="3" id="KW-1185">Reference proteome</keyword>
<evidence type="ECO:0008006" key="4">
    <source>
        <dbReference type="Google" id="ProtNLM"/>
    </source>
</evidence>
<feature type="region of interest" description="Disordered" evidence="1">
    <location>
        <begin position="184"/>
        <end position="207"/>
    </location>
</feature>
<gene>
    <name evidence="2" type="ORF">CDD81_6944</name>
</gene>
<dbReference type="EMBL" id="NJET01000007">
    <property type="protein sequence ID" value="PHH66469.1"/>
    <property type="molecule type" value="Genomic_DNA"/>
</dbReference>
<evidence type="ECO:0000313" key="2">
    <source>
        <dbReference type="EMBL" id="PHH66469.1"/>
    </source>
</evidence>
<evidence type="ECO:0000313" key="3">
    <source>
        <dbReference type="Proteomes" id="UP000226192"/>
    </source>
</evidence>
<reference evidence="2 3" key="1">
    <citation type="submission" date="2017-06" db="EMBL/GenBank/DDBJ databases">
        <title>Ant-infecting Ophiocordyceps genomes reveal a high diversity of potential behavioral manipulation genes and a possible major role for enterotoxins.</title>
        <authorList>
            <person name="De Bekker C."/>
            <person name="Evans H.C."/>
            <person name="Brachmann A."/>
            <person name="Hughes D.P."/>
        </authorList>
    </citation>
    <scope>NUCLEOTIDE SEQUENCE [LARGE SCALE GENOMIC DNA]</scope>
    <source>
        <strain evidence="2 3">Map64</strain>
    </source>
</reference>
<comment type="caution">
    <text evidence="2">The sequence shown here is derived from an EMBL/GenBank/DDBJ whole genome shotgun (WGS) entry which is preliminary data.</text>
</comment>
<sequence length="207" mass="23634">MQDNFKSWEANIMMHLRARALRGYALGTVPKPATHNPDNPQDPWIVKDSRATGLMLGTLSTEVMKALTRSGWTCDDTAKQTLDAIRRVTLQLPKATIGQTLCEFYSLKAHNFANLDKYQERLAWCWERITAVYTDQNEEQYVHAALQGLKEGYSEFYNLWLRDICKGKFPTKPDIDRFLQQQGALQKSAGTGQTYASNNRRRGITRG</sequence>
<dbReference type="AlphaFoldDB" id="A0A2C5XBT2"/>
<feature type="compositionally biased region" description="Polar residues" evidence="1">
    <location>
        <begin position="184"/>
        <end position="198"/>
    </location>
</feature>
<name>A0A2C5XBT2_9HYPO</name>
<organism evidence="2 3">
    <name type="scientific">Ophiocordyceps australis</name>
    <dbReference type="NCBI Taxonomy" id="1399860"/>
    <lineage>
        <taxon>Eukaryota</taxon>
        <taxon>Fungi</taxon>
        <taxon>Dikarya</taxon>
        <taxon>Ascomycota</taxon>
        <taxon>Pezizomycotina</taxon>
        <taxon>Sordariomycetes</taxon>
        <taxon>Hypocreomycetidae</taxon>
        <taxon>Hypocreales</taxon>
        <taxon>Ophiocordycipitaceae</taxon>
        <taxon>Ophiocordyceps</taxon>
    </lineage>
</organism>
<protein>
    <recommendedName>
        <fullName evidence="4">Retrotransposon Copia-like N-terminal domain-containing protein</fullName>
    </recommendedName>
</protein>
<dbReference type="OrthoDB" id="4560010at2759"/>
<evidence type="ECO:0000256" key="1">
    <source>
        <dbReference type="SAM" id="MobiDB-lite"/>
    </source>
</evidence>